<feature type="transmembrane region" description="Helical" evidence="1">
    <location>
        <begin position="90"/>
        <end position="114"/>
    </location>
</feature>
<comment type="caution">
    <text evidence="2">The sequence shown here is derived from an EMBL/GenBank/DDBJ whole genome shotgun (WGS) entry which is preliminary data.</text>
</comment>
<protein>
    <submittedName>
        <fullName evidence="2">Uncharacterized protein</fullName>
    </submittedName>
</protein>
<feature type="transmembrane region" description="Helical" evidence="1">
    <location>
        <begin position="58"/>
        <end position="78"/>
    </location>
</feature>
<feature type="transmembrane region" description="Helical" evidence="1">
    <location>
        <begin position="178"/>
        <end position="205"/>
    </location>
</feature>
<sequence>MELSSDIRSLLPIWRNSSLSSQQSSGHHDDNSTQPLLEKGASMMPTEMGLRRLFNKKALPLALALPWVISMLISWIPFTKIRVSEAPNFLLLAGMISTLEVLSIIVVFICTSMYPESFNAEPAQTGRPSSWQEKFFQAWFWFLFASPFCTSILVVLMVNDNSCDKDDDMTIKQPVCRVGIRLIKATALCRAGIIVIFLFATSSLLESQRSRRSESQQSRRGSSNTVW</sequence>
<dbReference type="OrthoDB" id="5106854at2759"/>
<organism evidence="2 3">
    <name type="scientific">Fusarium solani</name>
    <name type="common">Filamentous fungus</name>
    <dbReference type="NCBI Taxonomy" id="169388"/>
    <lineage>
        <taxon>Eukaryota</taxon>
        <taxon>Fungi</taxon>
        <taxon>Dikarya</taxon>
        <taxon>Ascomycota</taxon>
        <taxon>Pezizomycotina</taxon>
        <taxon>Sordariomycetes</taxon>
        <taxon>Hypocreomycetidae</taxon>
        <taxon>Hypocreales</taxon>
        <taxon>Nectriaceae</taxon>
        <taxon>Fusarium</taxon>
        <taxon>Fusarium solani species complex</taxon>
    </lineage>
</organism>
<dbReference type="AlphaFoldDB" id="A0A9P9G3H4"/>
<name>A0A9P9G3H4_FUSSL</name>
<keyword evidence="3" id="KW-1185">Reference proteome</keyword>
<evidence type="ECO:0000256" key="1">
    <source>
        <dbReference type="SAM" id="Phobius"/>
    </source>
</evidence>
<keyword evidence="1" id="KW-0812">Transmembrane</keyword>
<dbReference type="Proteomes" id="UP000736672">
    <property type="component" value="Unassembled WGS sequence"/>
</dbReference>
<accession>A0A9P9G3H4</accession>
<dbReference type="EMBL" id="JAGTJS010000029">
    <property type="protein sequence ID" value="KAH7232435.1"/>
    <property type="molecule type" value="Genomic_DNA"/>
</dbReference>
<evidence type="ECO:0000313" key="2">
    <source>
        <dbReference type="EMBL" id="KAH7232435.1"/>
    </source>
</evidence>
<evidence type="ECO:0000313" key="3">
    <source>
        <dbReference type="Proteomes" id="UP000736672"/>
    </source>
</evidence>
<feature type="transmembrane region" description="Helical" evidence="1">
    <location>
        <begin position="135"/>
        <end position="158"/>
    </location>
</feature>
<gene>
    <name evidence="2" type="ORF">B0J15DRAFT_409160</name>
</gene>
<reference evidence="2" key="1">
    <citation type="journal article" date="2021" name="Nat. Commun.">
        <title>Genetic determinants of endophytism in the Arabidopsis root mycobiome.</title>
        <authorList>
            <person name="Mesny F."/>
            <person name="Miyauchi S."/>
            <person name="Thiergart T."/>
            <person name="Pickel B."/>
            <person name="Atanasova L."/>
            <person name="Karlsson M."/>
            <person name="Huettel B."/>
            <person name="Barry K.W."/>
            <person name="Haridas S."/>
            <person name="Chen C."/>
            <person name="Bauer D."/>
            <person name="Andreopoulos W."/>
            <person name="Pangilinan J."/>
            <person name="LaButti K."/>
            <person name="Riley R."/>
            <person name="Lipzen A."/>
            <person name="Clum A."/>
            <person name="Drula E."/>
            <person name="Henrissat B."/>
            <person name="Kohler A."/>
            <person name="Grigoriev I.V."/>
            <person name="Martin F.M."/>
            <person name="Hacquard S."/>
        </authorList>
    </citation>
    <scope>NUCLEOTIDE SEQUENCE</scope>
    <source>
        <strain evidence="2">FSSC 5 MPI-SDFR-AT-0091</strain>
    </source>
</reference>
<keyword evidence="1" id="KW-1133">Transmembrane helix</keyword>
<keyword evidence="1" id="KW-0472">Membrane</keyword>
<proteinExistence type="predicted"/>